<dbReference type="Proteomes" id="UP001589758">
    <property type="component" value="Unassembled WGS sequence"/>
</dbReference>
<proteinExistence type="predicted"/>
<protein>
    <submittedName>
        <fullName evidence="1">Uncharacterized protein</fullName>
    </submittedName>
</protein>
<keyword evidence="2" id="KW-1185">Reference proteome</keyword>
<gene>
    <name evidence="1" type="ORF">ACFFIT_00450</name>
</gene>
<reference evidence="1 2" key="1">
    <citation type="submission" date="2024-09" db="EMBL/GenBank/DDBJ databases">
        <authorList>
            <person name="Sun Q."/>
            <person name="Mori K."/>
        </authorList>
    </citation>
    <scope>NUCLEOTIDE SEQUENCE [LARGE SCALE GENOMIC DNA]</scope>
    <source>
        <strain evidence="1 2">CCM 8545</strain>
    </source>
</reference>
<dbReference type="RefSeq" id="WP_385875378.1">
    <property type="nucleotide sequence ID" value="NZ_JBHLXE010000012.1"/>
</dbReference>
<accession>A0ABV6C6J7</accession>
<evidence type="ECO:0000313" key="1">
    <source>
        <dbReference type="EMBL" id="MFC0178583.1"/>
    </source>
</evidence>
<sequence>MIIVYDKAKFATFYHALNAGDYIICRVRTVVETIQKSGFSEPECLIQEAKC</sequence>
<evidence type="ECO:0000313" key="2">
    <source>
        <dbReference type="Proteomes" id="UP001589758"/>
    </source>
</evidence>
<comment type="caution">
    <text evidence="1">The sequence shown here is derived from an EMBL/GenBank/DDBJ whole genome shotgun (WGS) entry which is preliminary data.</text>
</comment>
<name>A0ABV6C6J7_9GAMM</name>
<dbReference type="EMBL" id="JBHLXE010000012">
    <property type="protein sequence ID" value="MFC0178583.1"/>
    <property type="molecule type" value="Genomic_DNA"/>
</dbReference>
<organism evidence="1 2">
    <name type="scientific">Thorsellia kenyensis</name>
    <dbReference type="NCBI Taxonomy" id="1549888"/>
    <lineage>
        <taxon>Bacteria</taxon>
        <taxon>Pseudomonadati</taxon>
        <taxon>Pseudomonadota</taxon>
        <taxon>Gammaproteobacteria</taxon>
        <taxon>Enterobacterales</taxon>
        <taxon>Thorselliaceae</taxon>
        <taxon>Thorsellia</taxon>
    </lineage>
</organism>